<evidence type="ECO:0000256" key="1">
    <source>
        <dbReference type="ARBA" id="ARBA00023002"/>
    </source>
</evidence>
<dbReference type="InterPro" id="IPR051265">
    <property type="entry name" value="HIBADH-related_NP60_sf"/>
</dbReference>
<evidence type="ECO:0000259" key="4">
    <source>
        <dbReference type="Pfam" id="PF03446"/>
    </source>
</evidence>
<dbReference type="Gene3D" id="3.40.50.720">
    <property type="entry name" value="NAD(P)-binding Rossmann-like Domain"/>
    <property type="match status" value="1"/>
</dbReference>
<reference evidence="6 7" key="1">
    <citation type="submission" date="2019-01" db="EMBL/GenBank/DDBJ databases">
        <authorList>
            <person name="Chen W.-M."/>
        </authorList>
    </citation>
    <scope>NUCLEOTIDE SEQUENCE [LARGE SCALE GENOMIC DNA]</scope>
    <source>
        <strain evidence="6 7">TLA-22</strain>
    </source>
</reference>
<evidence type="ECO:0000256" key="2">
    <source>
        <dbReference type="ARBA" id="ARBA00023027"/>
    </source>
</evidence>
<sequence length="303" mass="31727">MHMHSQESHVQIGLAGTGRMGCAIAGRILAAGFDLTVWNRSVDKCELLRAQGANVASSPSALASECSLVLTLVSGEQSNLALYEGEGGLFSARTTTSFFNLSTLSPQVMRRLHRGAAASGHAFIDAPVLGTVAPAERGELVILAGGDAAAIALATPLLQCFSRKIVTTGEVGTGTAMKLVHNTVLTLYWHAVGEAMGYGAASGLQTEDMVAVIGDSFAAIRQWPLKVPVLLEQTASPGFDLRGLEAEIAATERLFDQAGVSHDMLSLARGTVDAAISKGWGDRDVAALALFGRDMAHLRTVKE</sequence>
<name>A0A437JAD8_9SPHN</name>
<feature type="active site" evidence="3">
    <location>
        <position position="178"/>
    </location>
</feature>
<evidence type="ECO:0000259" key="5">
    <source>
        <dbReference type="Pfam" id="PF14833"/>
    </source>
</evidence>
<evidence type="ECO:0000313" key="6">
    <source>
        <dbReference type="EMBL" id="RVT42330.1"/>
    </source>
</evidence>
<evidence type="ECO:0000313" key="7">
    <source>
        <dbReference type="Proteomes" id="UP000282977"/>
    </source>
</evidence>
<proteinExistence type="predicted"/>
<protein>
    <submittedName>
        <fullName evidence="6">NAD(P)-dependent oxidoreductase</fullName>
    </submittedName>
</protein>
<gene>
    <name evidence="6" type="ORF">ENE74_09055</name>
</gene>
<dbReference type="GO" id="GO:0050661">
    <property type="term" value="F:NADP binding"/>
    <property type="evidence" value="ECO:0007669"/>
    <property type="project" value="InterPro"/>
</dbReference>
<keyword evidence="2" id="KW-0520">NAD</keyword>
<accession>A0A437JAD8</accession>
<dbReference type="AlphaFoldDB" id="A0A437JAD8"/>
<dbReference type="InterPro" id="IPR015815">
    <property type="entry name" value="HIBADH-related"/>
</dbReference>
<dbReference type="OrthoDB" id="9812907at2"/>
<dbReference type="PIRSF" id="PIRSF000103">
    <property type="entry name" value="HIBADH"/>
    <property type="match status" value="1"/>
</dbReference>
<dbReference type="PANTHER" id="PTHR43580:SF2">
    <property type="entry name" value="CYTOKINE-LIKE NUCLEAR FACTOR N-PAC"/>
    <property type="match status" value="1"/>
</dbReference>
<feature type="domain" description="3-hydroxyisobutyrate dehydrogenase-like NAD-binding" evidence="5">
    <location>
        <begin position="172"/>
        <end position="289"/>
    </location>
</feature>
<dbReference type="SUPFAM" id="SSF51735">
    <property type="entry name" value="NAD(P)-binding Rossmann-fold domains"/>
    <property type="match status" value="1"/>
</dbReference>
<comment type="caution">
    <text evidence="6">The sequence shown here is derived from an EMBL/GenBank/DDBJ whole genome shotgun (WGS) entry which is preliminary data.</text>
</comment>
<dbReference type="Pfam" id="PF14833">
    <property type="entry name" value="NAD_binding_11"/>
    <property type="match status" value="1"/>
</dbReference>
<evidence type="ECO:0000256" key="3">
    <source>
        <dbReference type="PIRSR" id="PIRSR000103-1"/>
    </source>
</evidence>
<dbReference type="InterPro" id="IPR036291">
    <property type="entry name" value="NAD(P)-bd_dom_sf"/>
</dbReference>
<dbReference type="GO" id="GO:0051287">
    <property type="term" value="F:NAD binding"/>
    <property type="evidence" value="ECO:0007669"/>
    <property type="project" value="InterPro"/>
</dbReference>
<organism evidence="6 7">
    <name type="scientific">Sphingobium algorifonticola</name>
    <dbReference type="NCBI Taxonomy" id="2008318"/>
    <lineage>
        <taxon>Bacteria</taxon>
        <taxon>Pseudomonadati</taxon>
        <taxon>Pseudomonadota</taxon>
        <taxon>Alphaproteobacteria</taxon>
        <taxon>Sphingomonadales</taxon>
        <taxon>Sphingomonadaceae</taxon>
        <taxon>Sphingobium</taxon>
    </lineage>
</organism>
<dbReference type="Gene3D" id="1.10.1040.10">
    <property type="entry name" value="N-(1-d-carboxylethyl)-l-norvaline Dehydrogenase, domain 2"/>
    <property type="match status" value="1"/>
</dbReference>
<feature type="domain" description="6-phosphogluconate dehydrogenase NADP-binding" evidence="4">
    <location>
        <begin position="11"/>
        <end position="169"/>
    </location>
</feature>
<dbReference type="Proteomes" id="UP000282977">
    <property type="component" value="Unassembled WGS sequence"/>
</dbReference>
<dbReference type="EMBL" id="RZUL01000002">
    <property type="protein sequence ID" value="RVT42330.1"/>
    <property type="molecule type" value="Genomic_DNA"/>
</dbReference>
<dbReference type="Pfam" id="PF03446">
    <property type="entry name" value="NAD_binding_2"/>
    <property type="match status" value="1"/>
</dbReference>
<dbReference type="GO" id="GO:0016491">
    <property type="term" value="F:oxidoreductase activity"/>
    <property type="evidence" value="ECO:0007669"/>
    <property type="project" value="UniProtKB-KW"/>
</dbReference>
<keyword evidence="7" id="KW-1185">Reference proteome</keyword>
<dbReference type="InterPro" id="IPR006115">
    <property type="entry name" value="6PGDH_NADP-bd"/>
</dbReference>
<keyword evidence="1" id="KW-0560">Oxidoreductase</keyword>
<dbReference type="InterPro" id="IPR013328">
    <property type="entry name" value="6PGD_dom2"/>
</dbReference>
<dbReference type="SUPFAM" id="SSF48179">
    <property type="entry name" value="6-phosphogluconate dehydrogenase C-terminal domain-like"/>
    <property type="match status" value="1"/>
</dbReference>
<dbReference type="InterPro" id="IPR029154">
    <property type="entry name" value="HIBADH-like_NADP-bd"/>
</dbReference>
<dbReference type="InterPro" id="IPR008927">
    <property type="entry name" value="6-PGluconate_DH-like_C_sf"/>
</dbReference>
<dbReference type="PANTHER" id="PTHR43580">
    <property type="entry name" value="OXIDOREDUCTASE GLYR1-RELATED"/>
    <property type="match status" value="1"/>
</dbReference>